<dbReference type="EMBL" id="VTUW01000112">
    <property type="protein sequence ID" value="KAA1172559.1"/>
    <property type="molecule type" value="Genomic_DNA"/>
</dbReference>
<organism evidence="1 2">
    <name type="scientific">Photorhabdus heterorhabditis</name>
    <dbReference type="NCBI Taxonomy" id="880156"/>
    <lineage>
        <taxon>Bacteria</taxon>
        <taxon>Pseudomonadati</taxon>
        <taxon>Pseudomonadota</taxon>
        <taxon>Gammaproteobacteria</taxon>
        <taxon>Enterobacterales</taxon>
        <taxon>Morganellaceae</taxon>
        <taxon>Photorhabdus</taxon>
    </lineage>
</organism>
<proteinExistence type="predicted"/>
<protein>
    <submittedName>
        <fullName evidence="1">Virulence protein</fullName>
    </submittedName>
</protein>
<dbReference type="AlphaFoldDB" id="A0A5B0VET2"/>
<name>A0A5B0VET2_9GAMM</name>
<feature type="non-terminal residue" evidence="1">
    <location>
        <position position="31"/>
    </location>
</feature>
<sequence>MEDFHLLVALWPPQLKNSACHGATRHARRTY</sequence>
<comment type="caution">
    <text evidence="1">The sequence shown here is derived from an EMBL/GenBank/DDBJ whole genome shotgun (WGS) entry which is preliminary data.</text>
</comment>
<accession>A0A5B0VET2</accession>
<evidence type="ECO:0000313" key="1">
    <source>
        <dbReference type="EMBL" id="KAA1172559.1"/>
    </source>
</evidence>
<gene>
    <name evidence="1" type="ORF">F0L16_21490</name>
</gene>
<evidence type="ECO:0000313" key="2">
    <source>
        <dbReference type="Proteomes" id="UP000322184"/>
    </source>
</evidence>
<dbReference type="Proteomes" id="UP000322184">
    <property type="component" value="Unassembled WGS sequence"/>
</dbReference>
<reference evidence="1 2" key="1">
    <citation type="submission" date="2019-09" db="EMBL/GenBank/DDBJ databases">
        <title>Whole genome sequence of Photorhabdus heterorhabditis strain ETL (Enterobacteriales: Enterobacteriaceae) a bacterial symbiont of Heterorhabditis zealandica strain ETL (Rhabditida: Heterorhabditidae).</title>
        <authorList>
            <person name="Lulamba T.E."/>
            <person name="Serepa-Dlamini M.H."/>
        </authorList>
    </citation>
    <scope>NUCLEOTIDE SEQUENCE [LARGE SCALE GENOMIC DNA]</scope>
    <source>
        <strain evidence="1 2">ETL</strain>
    </source>
</reference>